<accession>A0A0G4FRM0</accession>
<protein>
    <submittedName>
        <fullName evidence="2">Uncharacterized protein</fullName>
    </submittedName>
</protein>
<reference evidence="2" key="1">
    <citation type="submission" date="2014-11" db="EMBL/GenBank/DDBJ databases">
        <authorList>
            <person name="Otto D Thomas"/>
            <person name="Naeem Raeece"/>
        </authorList>
    </citation>
    <scope>NUCLEOTIDE SEQUENCE</scope>
</reference>
<name>A0A0G4FRM0_9ALVE</name>
<feature type="non-terminal residue" evidence="2">
    <location>
        <position position="1"/>
    </location>
</feature>
<dbReference type="VEuPathDB" id="CryptoDB:Cvel_18422"/>
<evidence type="ECO:0000313" key="2">
    <source>
        <dbReference type="EMBL" id="CEM17297.1"/>
    </source>
</evidence>
<gene>
    <name evidence="2" type="ORF">Cvel_18422</name>
</gene>
<evidence type="ECO:0000256" key="1">
    <source>
        <dbReference type="SAM" id="MobiDB-lite"/>
    </source>
</evidence>
<organism evidence="2">
    <name type="scientific">Chromera velia CCMP2878</name>
    <dbReference type="NCBI Taxonomy" id="1169474"/>
    <lineage>
        <taxon>Eukaryota</taxon>
        <taxon>Sar</taxon>
        <taxon>Alveolata</taxon>
        <taxon>Colpodellida</taxon>
        <taxon>Chromeraceae</taxon>
        <taxon>Chromera</taxon>
    </lineage>
</organism>
<sequence>IHGSGMSLGRRQDRDGCGPVESRWVGGWVGGHFEEEEG</sequence>
<dbReference type="AlphaFoldDB" id="A0A0G4FRM0"/>
<feature type="region of interest" description="Disordered" evidence="1">
    <location>
        <begin position="1"/>
        <end position="38"/>
    </location>
</feature>
<dbReference type="EMBL" id="CDMZ01000578">
    <property type="protein sequence ID" value="CEM17297.1"/>
    <property type="molecule type" value="Genomic_DNA"/>
</dbReference>
<proteinExistence type="predicted"/>